<evidence type="ECO:0000256" key="1">
    <source>
        <dbReference type="SAM" id="MobiDB-lite"/>
    </source>
</evidence>
<dbReference type="EMBL" id="RCMV01000498">
    <property type="protein sequence ID" value="KAG3216243.1"/>
    <property type="molecule type" value="Genomic_DNA"/>
</dbReference>
<dbReference type="EMBL" id="RCMK01000497">
    <property type="protein sequence ID" value="KAG2925314.1"/>
    <property type="molecule type" value="Genomic_DNA"/>
</dbReference>
<dbReference type="OrthoDB" id="106930at2759"/>
<organism evidence="5 6">
    <name type="scientific">Phytophthora cactorum</name>
    <dbReference type="NCBI Taxonomy" id="29920"/>
    <lineage>
        <taxon>Eukaryota</taxon>
        <taxon>Sar</taxon>
        <taxon>Stramenopiles</taxon>
        <taxon>Oomycota</taxon>
        <taxon>Peronosporomycetes</taxon>
        <taxon>Peronosporales</taxon>
        <taxon>Peronosporaceae</taxon>
        <taxon>Phytophthora</taxon>
    </lineage>
</organism>
<dbReference type="AlphaFoldDB" id="A0A329RTE1"/>
<dbReference type="Proteomes" id="UP000736787">
    <property type="component" value="Unassembled WGS sequence"/>
</dbReference>
<reference evidence="2" key="2">
    <citation type="submission" date="2018-10" db="EMBL/GenBank/DDBJ databases">
        <title>Effector identification in a new, highly contiguous assembly of the strawberry crown rot pathogen Phytophthora cactorum.</title>
        <authorList>
            <person name="Armitage A.D."/>
            <person name="Nellist C.F."/>
            <person name="Bates H."/>
            <person name="Vickerstaff R.J."/>
            <person name="Harrison R.J."/>
        </authorList>
    </citation>
    <scope>NUCLEOTIDE SEQUENCE</scope>
    <source>
        <strain evidence="2">4032</strain>
        <strain evidence="3">4040</strain>
        <strain evidence="4">P421</strain>
    </source>
</reference>
<evidence type="ECO:0000313" key="2">
    <source>
        <dbReference type="EMBL" id="KAG2907357.1"/>
    </source>
</evidence>
<dbReference type="Proteomes" id="UP000760860">
    <property type="component" value="Unassembled WGS sequence"/>
</dbReference>
<sequence>MLAASSTPTTRPPVPEPPSSLASQPGHHRRDNDDEEAAVSACGNELLADTNDDLNESDDTVDGHYLPDDAADDPVETESEIAVEVLFGESVLESFGGEDQVHAGNNLQRDVLKSMATSGWEDVEEPNIYEYMMAPYEPVNDTASYPGLRQKYLGPSAEALRIGDSPLAL</sequence>
<feature type="compositionally biased region" description="Acidic residues" evidence="1">
    <location>
        <begin position="50"/>
        <end position="60"/>
    </location>
</feature>
<dbReference type="EMBL" id="MJFZ01000517">
    <property type="protein sequence ID" value="RAW28037.1"/>
    <property type="molecule type" value="Genomic_DNA"/>
</dbReference>
<dbReference type="VEuPathDB" id="FungiDB:PC110_g15570"/>
<dbReference type="EMBL" id="RCMI01000516">
    <property type="protein sequence ID" value="KAG2907357.1"/>
    <property type="molecule type" value="Genomic_DNA"/>
</dbReference>
<gene>
    <name evidence="5" type="ORF">PC110_g15570</name>
    <name evidence="2" type="ORF">PC115_g13977</name>
    <name evidence="3" type="ORF">PC117_g15188</name>
    <name evidence="4" type="ORF">PC129_g12892</name>
</gene>
<evidence type="ECO:0000313" key="4">
    <source>
        <dbReference type="EMBL" id="KAG3216243.1"/>
    </source>
</evidence>
<evidence type="ECO:0000313" key="6">
    <source>
        <dbReference type="Proteomes" id="UP000251314"/>
    </source>
</evidence>
<evidence type="ECO:0000313" key="5">
    <source>
        <dbReference type="EMBL" id="RAW28037.1"/>
    </source>
</evidence>
<evidence type="ECO:0000313" key="3">
    <source>
        <dbReference type="EMBL" id="KAG2925314.1"/>
    </source>
</evidence>
<reference evidence="5 6" key="1">
    <citation type="submission" date="2018-01" db="EMBL/GenBank/DDBJ databases">
        <title>Draft genome of the strawberry crown rot pathogen Phytophthora cactorum.</title>
        <authorList>
            <person name="Armitage A.D."/>
            <person name="Lysoe E."/>
            <person name="Nellist C.F."/>
            <person name="Harrison R.J."/>
            <person name="Brurberg M.B."/>
        </authorList>
    </citation>
    <scope>NUCLEOTIDE SEQUENCE [LARGE SCALE GENOMIC DNA]</scope>
    <source>
        <strain evidence="5 6">10300</strain>
    </source>
</reference>
<dbReference type="Proteomes" id="UP000774804">
    <property type="component" value="Unassembled WGS sequence"/>
</dbReference>
<comment type="caution">
    <text evidence="5">The sequence shown here is derived from an EMBL/GenBank/DDBJ whole genome shotgun (WGS) entry which is preliminary data.</text>
</comment>
<dbReference type="Proteomes" id="UP000251314">
    <property type="component" value="Unassembled WGS sequence"/>
</dbReference>
<protein>
    <submittedName>
        <fullName evidence="5">Uncharacterized protein</fullName>
    </submittedName>
</protein>
<name>A0A329RTE1_9STRA</name>
<dbReference type="PANTHER" id="PTHR37069">
    <property type="entry name" value="DDE_TNP_1_7 DOMAIN-CONTAINING PROTEIN"/>
    <property type="match status" value="1"/>
</dbReference>
<feature type="region of interest" description="Disordered" evidence="1">
    <location>
        <begin position="1"/>
        <end position="76"/>
    </location>
</feature>
<proteinExistence type="predicted"/>
<accession>A0A329RTE1</accession>
<keyword evidence="6" id="KW-1185">Reference proteome</keyword>
<dbReference type="PANTHER" id="PTHR37069:SF2">
    <property type="entry name" value="PIGGYBAC TRANSPOSABLE ELEMENT-DERIVED PROTEIN DOMAIN-CONTAINING PROTEIN"/>
    <property type="match status" value="1"/>
</dbReference>